<dbReference type="InterPro" id="IPR019734">
    <property type="entry name" value="TPR_rpt"/>
</dbReference>
<keyword evidence="4" id="KW-0175">Coiled coil</keyword>
<feature type="repeat" description="TPR" evidence="3">
    <location>
        <begin position="485"/>
        <end position="518"/>
    </location>
</feature>
<evidence type="ECO:0000256" key="2">
    <source>
        <dbReference type="ARBA" id="ARBA00022803"/>
    </source>
</evidence>
<dbReference type="PANTHER" id="PTHR45641">
    <property type="entry name" value="TETRATRICOPEPTIDE REPEAT PROTEIN (AFU_ORTHOLOGUE AFUA_6G03870)"/>
    <property type="match status" value="1"/>
</dbReference>
<dbReference type="Gene3D" id="1.25.40.10">
    <property type="entry name" value="Tetratricopeptide repeat domain"/>
    <property type="match status" value="4"/>
</dbReference>
<dbReference type="PANTHER" id="PTHR45641:SF1">
    <property type="entry name" value="AAA+ ATPASE DOMAIN-CONTAINING PROTEIN"/>
    <property type="match status" value="1"/>
</dbReference>
<evidence type="ECO:0000256" key="4">
    <source>
        <dbReference type="SAM" id="Coils"/>
    </source>
</evidence>
<dbReference type="InterPro" id="IPR011990">
    <property type="entry name" value="TPR-like_helical_dom_sf"/>
</dbReference>
<dbReference type="AlphaFoldDB" id="A0A820AS15"/>
<feature type="coiled-coil region" evidence="4">
    <location>
        <begin position="498"/>
        <end position="525"/>
    </location>
</feature>
<organism evidence="5 6">
    <name type="scientific">Rotaria sordida</name>
    <dbReference type="NCBI Taxonomy" id="392033"/>
    <lineage>
        <taxon>Eukaryota</taxon>
        <taxon>Metazoa</taxon>
        <taxon>Spiralia</taxon>
        <taxon>Gnathifera</taxon>
        <taxon>Rotifera</taxon>
        <taxon>Eurotatoria</taxon>
        <taxon>Bdelloidea</taxon>
        <taxon>Philodinida</taxon>
        <taxon>Philodinidae</taxon>
        <taxon>Rotaria</taxon>
    </lineage>
</organism>
<proteinExistence type="predicted"/>
<sequence>GRCHSNIAEIYTKQSDYDSAFNFKMKALSIDKKTCHLTEKEKEAQCYYDLGCQLAAAIPDKALEFINKSLEIRLEILPEDHATIGLCHHDIGVAYQNKTMFDEAIKHYKEAIEIYEKHLFDEEEYQFNVTECYRRCHSNIAEIYTKQDDYDSALNFNIQALSIDEKTCHLTEKEKETQCYFDLGAELCFTQPDKALEFINKSLEIRLEILPEDHVTIGFDHCTIGIAYQDKSMLDEAIEHYKKAILICEKHLLDEEEYQFKVTEIHRLCHSTIAGIYTVQDDYDSAFNFKMKALSIDKKTCHLTEKEKEAQCYFDLGDELCLTQPDKALEFSKKSLEIRLQILPEDHATIGFCHQDIGAAYESKTMFDEATEHYKKAIEIYEKRLFDEEEYQFNIKELYARCHNTIGRLSFNPNDYDIAVEYYKKCLDFYENLMKTNVTCDYTNEISSCLINLSGTYIHKKEYKLALDCLKKANNMLPDNDIRWGFYYLNMGVCYASQKKYEEGIENYQKAIQILEKNLPTAQEDYALCYVNMGACYGGRYLPTLLSRKQNQTCKLLPNLRSHLI</sequence>
<evidence type="ECO:0000256" key="3">
    <source>
        <dbReference type="PROSITE-ProRule" id="PRU00339"/>
    </source>
</evidence>
<name>A0A820AS15_9BILA</name>
<feature type="repeat" description="TPR" evidence="3">
    <location>
        <begin position="85"/>
        <end position="118"/>
    </location>
</feature>
<feature type="repeat" description="TPR" evidence="3">
    <location>
        <begin position="351"/>
        <end position="384"/>
    </location>
</feature>
<keyword evidence="2 3" id="KW-0802">TPR repeat</keyword>
<dbReference type="PROSITE" id="PS50005">
    <property type="entry name" value="TPR"/>
    <property type="match status" value="6"/>
</dbReference>
<accession>A0A820AS15</accession>
<dbReference type="Pfam" id="PF00515">
    <property type="entry name" value="TPR_1"/>
    <property type="match status" value="1"/>
</dbReference>
<protein>
    <submittedName>
        <fullName evidence="5">Uncharacterized protein</fullName>
    </submittedName>
</protein>
<dbReference type="SMART" id="SM00028">
    <property type="entry name" value="TPR"/>
    <property type="match status" value="10"/>
</dbReference>
<comment type="caution">
    <text evidence="5">The sequence shown here is derived from an EMBL/GenBank/DDBJ whole genome shotgun (WGS) entry which is preliminary data.</text>
</comment>
<dbReference type="Proteomes" id="UP000663874">
    <property type="component" value="Unassembled WGS sequence"/>
</dbReference>
<feature type="repeat" description="TPR" evidence="3">
    <location>
        <begin position="134"/>
        <end position="167"/>
    </location>
</feature>
<dbReference type="Pfam" id="PF13424">
    <property type="entry name" value="TPR_12"/>
    <property type="match status" value="3"/>
</dbReference>
<evidence type="ECO:0000256" key="1">
    <source>
        <dbReference type="ARBA" id="ARBA00022737"/>
    </source>
</evidence>
<gene>
    <name evidence="5" type="ORF">FNK824_LOCUS35801</name>
</gene>
<dbReference type="SUPFAM" id="SSF48452">
    <property type="entry name" value="TPR-like"/>
    <property type="match status" value="2"/>
</dbReference>
<evidence type="ECO:0000313" key="5">
    <source>
        <dbReference type="EMBL" id="CAF4191989.1"/>
    </source>
</evidence>
<dbReference type="SUPFAM" id="SSF81901">
    <property type="entry name" value="HCP-like"/>
    <property type="match status" value="1"/>
</dbReference>
<evidence type="ECO:0000313" key="6">
    <source>
        <dbReference type="Proteomes" id="UP000663874"/>
    </source>
</evidence>
<feature type="repeat" description="TPR" evidence="3">
    <location>
        <begin position="400"/>
        <end position="433"/>
    </location>
</feature>
<feature type="non-terminal residue" evidence="5">
    <location>
        <position position="1"/>
    </location>
</feature>
<dbReference type="EMBL" id="CAJOBE010015652">
    <property type="protein sequence ID" value="CAF4191989.1"/>
    <property type="molecule type" value="Genomic_DNA"/>
</dbReference>
<reference evidence="5" key="1">
    <citation type="submission" date="2021-02" db="EMBL/GenBank/DDBJ databases">
        <authorList>
            <person name="Nowell W R."/>
        </authorList>
    </citation>
    <scope>NUCLEOTIDE SEQUENCE</scope>
</reference>
<dbReference type="Pfam" id="PF13181">
    <property type="entry name" value="TPR_8"/>
    <property type="match status" value="3"/>
</dbReference>
<feature type="repeat" description="TPR" evidence="3">
    <location>
        <begin position="447"/>
        <end position="480"/>
    </location>
</feature>
<keyword evidence="1" id="KW-0677">Repeat</keyword>